<reference evidence="23 24" key="1">
    <citation type="submission" date="2016-10" db="EMBL/GenBank/DDBJ databases">
        <title>Genome sequence of the basidiomycete white-rot fungus Trametes pubescens.</title>
        <authorList>
            <person name="Makela M.R."/>
            <person name="Granchi Z."/>
            <person name="Peng M."/>
            <person name="De Vries R.P."/>
            <person name="Grigoriev I."/>
            <person name="Riley R."/>
            <person name="Hilden K."/>
        </authorList>
    </citation>
    <scope>NUCLEOTIDE SEQUENCE [LARGE SCALE GENOMIC DNA]</scope>
    <source>
        <strain evidence="23 24">FBCC735</strain>
    </source>
</reference>
<dbReference type="Gene3D" id="2.60.120.650">
    <property type="entry name" value="Cupin"/>
    <property type="match status" value="1"/>
</dbReference>
<evidence type="ECO:0000256" key="15">
    <source>
        <dbReference type="ARBA" id="ARBA00023163"/>
    </source>
</evidence>
<keyword evidence="13" id="KW-0408">Iron</keyword>
<dbReference type="Gene3D" id="3.30.40.10">
    <property type="entry name" value="Zinc/RING finger domain, C3HC4 (zinc finger)"/>
    <property type="match status" value="1"/>
</dbReference>
<evidence type="ECO:0000256" key="6">
    <source>
        <dbReference type="ARBA" id="ARBA00015153"/>
    </source>
</evidence>
<evidence type="ECO:0000256" key="5">
    <source>
        <dbReference type="ARBA" id="ARBA00013246"/>
    </source>
</evidence>
<dbReference type="InterPro" id="IPR013083">
    <property type="entry name" value="Znf_RING/FYVE/PHD"/>
</dbReference>
<evidence type="ECO:0000256" key="9">
    <source>
        <dbReference type="ARBA" id="ARBA00022833"/>
    </source>
</evidence>
<keyword evidence="8 19" id="KW-0863">Zinc-finger</keyword>
<dbReference type="PROSITE" id="PS51184">
    <property type="entry name" value="JMJC"/>
    <property type="match status" value="1"/>
</dbReference>
<keyword evidence="14" id="KW-0805">Transcription regulation</keyword>
<name>A0A1M2W382_TRAPU</name>
<gene>
    <name evidence="23" type="ORF">TRAPUB_9333</name>
</gene>
<dbReference type="PROSITE" id="PS01359">
    <property type="entry name" value="ZF_PHD_1"/>
    <property type="match status" value="1"/>
</dbReference>
<dbReference type="OrthoDB" id="5876800at2759"/>
<dbReference type="InterPro" id="IPR019786">
    <property type="entry name" value="Zinc_finger_PHD-type_CS"/>
</dbReference>
<keyword evidence="15" id="KW-0804">Transcription</keyword>
<comment type="cofactor">
    <cofactor evidence="1">
        <name>Fe(2+)</name>
        <dbReference type="ChEBI" id="CHEBI:29033"/>
    </cofactor>
</comment>
<feature type="region of interest" description="Disordered" evidence="20">
    <location>
        <begin position="644"/>
        <end position="713"/>
    </location>
</feature>
<evidence type="ECO:0000256" key="14">
    <source>
        <dbReference type="ARBA" id="ARBA00023015"/>
    </source>
</evidence>
<dbReference type="SUPFAM" id="SSF51197">
    <property type="entry name" value="Clavaminate synthase-like"/>
    <property type="match status" value="1"/>
</dbReference>
<keyword evidence="12" id="KW-0560">Oxidoreductase</keyword>
<feature type="region of interest" description="Disordered" evidence="20">
    <location>
        <begin position="1"/>
        <end position="55"/>
    </location>
</feature>
<evidence type="ECO:0000256" key="19">
    <source>
        <dbReference type="PROSITE-ProRule" id="PRU00146"/>
    </source>
</evidence>
<organism evidence="23 24">
    <name type="scientific">Trametes pubescens</name>
    <name type="common">White-rot fungus</name>
    <dbReference type="NCBI Taxonomy" id="154538"/>
    <lineage>
        <taxon>Eukaryota</taxon>
        <taxon>Fungi</taxon>
        <taxon>Dikarya</taxon>
        <taxon>Basidiomycota</taxon>
        <taxon>Agaricomycotina</taxon>
        <taxon>Agaricomycetes</taxon>
        <taxon>Polyporales</taxon>
        <taxon>Polyporaceae</taxon>
        <taxon>Trametes</taxon>
    </lineage>
</organism>
<dbReference type="InterPro" id="IPR041070">
    <property type="entry name" value="JHD"/>
</dbReference>
<evidence type="ECO:0000256" key="17">
    <source>
        <dbReference type="ARBA" id="ARBA00031083"/>
    </source>
</evidence>
<comment type="similarity">
    <text evidence="4">Belongs to the JHDM1 histone demethylase family.</text>
</comment>
<dbReference type="GO" id="GO:0008270">
    <property type="term" value="F:zinc ion binding"/>
    <property type="evidence" value="ECO:0007669"/>
    <property type="project" value="UniProtKB-KW"/>
</dbReference>
<dbReference type="STRING" id="154538.A0A1M2W382"/>
<evidence type="ECO:0000259" key="22">
    <source>
        <dbReference type="PROSITE" id="PS51184"/>
    </source>
</evidence>
<dbReference type="SUPFAM" id="SSF57903">
    <property type="entry name" value="FYVE/PHD zinc finger"/>
    <property type="match status" value="1"/>
</dbReference>
<evidence type="ECO:0000256" key="8">
    <source>
        <dbReference type="ARBA" id="ARBA00022771"/>
    </source>
</evidence>
<evidence type="ECO:0000256" key="16">
    <source>
        <dbReference type="ARBA" id="ARBA00023242"/>
    </source>
</evidence>
<evidence type="ECO:0000256" key="3">
    <source>
        <dbReference type="ARBA" id="ARBA00004123"/>
    </source>
</evidence>
<evidence type="ECO:0000256" key="20">
    <source>
        <dbReference type="SAM" id="MobiDB-lite"/>
    </source>
</evidence>
<dbReference type="PROSITE" id="PS50016">
    <property type="entry name" value="ZF_PHD_2"/>
    <property type="match status" value="1"/>
</dbReference>
<dbReference type="InterPro" id="IPR050690">
    <property type="entry name" value="JHDM1_Histone_Demethylase"/>
</dbReference>
<evidence type="ECO:0000256" key="18">
    <source>
        <dbReference type="ARBA" id="ARBA00047915"/>
    </source>
</evidence>
<sequence length="713" mass="80344">MARARRRSGRTQTEKTPDTVGATDDDAQTQPAQENGNGEDNGSGERDEDDTCPACKDSLRVEGEPIIAADKEQWVRCDACKTWFHWRCVGEGGDLDTIGKWFCRPCLDADPARVITMKPPARKSSRKKMQRDYAGLNAGNEADPSRFLRMMEGKVIKRDPFARMPGSEVGIEWLESDEGAMKEPILVETEEGLGMKMPPAGFTVDDVVEALGEDYPVEVIDVATQSNTPNWTLGKWLEYWNTEPLKRDKIRNVISLEISGTPLADKVLPPRIVRELDWVEKFWPNTKKGRGHNYPKVQLYCLMGVGGAWTDWHIDFAGSSVYYHILHGAKVFYFIRPTPANLAAYERWSGTEVQNHSWLGDMCDEVFKVELTTGNTMIIPTGWIHAVYTPVDTLVFGGNFLHSYNVPTQLRVREIEIATHVPKKFRFPFFARLCWYAGEKYLRDLKAKEEFSPRVLDSVEALADFLVAESRTIERGADPAKRQAKEEIPSDRIKDAPALARELRWRVRHAAGYASDDDARSHRKAKGAVNGDGSANGTGSKRKRIALDEDGLELFRNFKRASWDRVEERPTERESRVVKTRRPNTKSREWVREWVGEDVKEEEDGEEVHVERKRDVIVKVRKTAKGLERHRVERVLENWVWHAAPSSASSSAPNSKREPVADAGQIAEDRPPPAASSAERTDPDTVMHEAQERAPAPSTAKEDAGPVTVSVGS</sequence>
<feature type="domain" description="JmjC" evidence="22">
    <location>
        <begin position="257"/>
        <end position="417"/>
    </location>
</feature>
<dbReference type="CDD" id="cd15517">
    <property type="entry name" value="PHD_TCF19_like"/>
    <property type="match status" value="1"/>
</dbReference>
<protein>
    <recommendedName>
        <fullName evidence="6">JmjC domain-containing histone demethylation protein 1</fullName>
        <ecNumber evidence="5">1.14.11.27</ecNumber>
    </recommendedName>
    <alternativeName>
        <fullName evidence="17">[Histone-H3]-lysine-36 demethylase 1</fullName>
    </alternativeName>
</protein>
<proteinExistence type="inferred from homology"/>
<dbReference type="Pfam" id="PF17811">
    <property type="entry name" value="JHD"/>
    <property type="match status" value="1"/>
</dbReference>
<dbReference type="SMART" id="SM00558">
    <property type="entry name" value="JmjC"/>
    <property type="match status" value="1"/>
</dbReference>
<evidence type="ECO:0000256" key="2">
    <source>
        <dbReference type="ARBA" id="ARBA00003909"/>
    </source>
</evidence>
<evidence type="ECO:0000259" key="21">
    <source>
        <dbReference type="PROSITE" id="PS50016"/>
    </source>
</evidence>
<dbReference type="InterPro" id="IPR001965">
    <property type="entry name" value="Znf_PHD"/>
</dbReference>
<dbReference type="AlphaFoldDB" id="A0A1M2W382"/>
<evidence type="ECO:0000313" key="23">
    <source>
        <dbReference type="EMBL" id="OJT14222.1"/>
    </source>
</evidence>
<comment type="subcellular location">
    <subcellularLocation>
        <location evidence="3">Nucleus</location>
    </subcellularLocation>
</comment>
<evidence type="ECO:0000256" key="10">
    <source>
        <dbReference type="ARBA" id="ARBA00022853"/>
    </source>
</evidence>
<dbReference type="GO" id="GO:0005634">
    <property type="term" value="C:nucleus"/>
    <property type="evidence" value="ECO:0007669"/>
    <property type="project" value="UniProtKB-SubCell"/>
</dbReference>
<feature type="compositionally biased region" description="Low complexity" evidence="20">
    <location>
        <begin position="644"/>
        <end position="653"/>
    </location>
</feature>
<feature type="compositionally biased region" description="Basic and acidic residues" evidence="20">
    <location>
        <begin position="679"/>
        <end position="692"/>
    </location>
</feature>
<dbReference type="Pfam" id="PF00628">
    <property type="entry name" value="PHD"/>
    <property type="match status" value="1"/>
</dbReference>
<comment type="function">
    <text evidence="2">Histone demethylase that specifically demethylates 'Lys-36' of histone H3, thereby playing a central role in histone code.</text>
</comment>
<evidence type="ECO:0000256" key="4">
    <source>
        <dbReference type="ARBA" id="ARBA00008037"/>
    </source>
</evidence>
<dbReference type="GO" id="GO:0140680">
    <property type="term" value="F:histone H3K36me/H3K36me2 demethylase activity"/>
    <property type="evidence" value="ECO:0007669"/>
    <property type="project" value="UniProtKB-EC"/>
</dbReference>
<evidence type="ECO:0000256" key="13">
    <source>
        <dbReference type="ARBA" id="ARBA00023004"/>
    </source>
</evidence>
<dbReference type="EC" id="1.14.11.27" evidence="5"/>
<dbReference type="Pfam" id="PF02373">
    <property type="entry name" value="JmjC"/>
    <property type="match status" value="1"/>
</dbReference>
<dbReference type="InterPro" id="IPR011011">
    <property type="entry name" value="Znf_FYVE_PHD"/>
</dbReference>
<feature type="region of interest" description="Disordered" evidence="20">
    <location>
        <begin position="516"/>
        <end position="543"/>
    </location>
</feature>
<keyword evidence="24" id="KW-1185">Reference proteome</keyword>
<comment type="caution">
    <text evidence="23">The sequence shown here is derived from an EMBL/GenBank/DDBJ whole genome shotgun (WGS) entry which is preliminary data.</text>
</comment>
<dbReference type="Proteomes" id="UP000184267">
    <property type="component" value="Unassembled WGS sequence"/>
</dbReference>
<dbReference type="PANTHER" id="PTHR23123">
    <property type="entry name" value="PHD/F-BOX CONTAINING PROTEIN"/>
    <property type="match status" value="1"/>
</dbReference>
<evidence type="ECO:0000256" key="11">
    <source>
        <dbReference type="ARBA" id="ARBA00022964"/>
    </source>
</evidence>
<evidence type="ECO:0000313" key="24">
    <source>
        <dbReference type="Proteomes" id="UP000184267"/>
    </source>
</evidence>
<keyword evidence="7" id="KW-0479">Metal-binding</keyword>
<evidence type="ECO:0000256" key="12">
    <source>
        <dbReference type="ARBA" id="ARBA00023002"/>
    </source>
</evidence>
<feature type="domain" description="PHD-type" evidence="21">
    <location>
        <begin position="49"/>
        <end position="109"/>
    </location>
</feature>
<comment type="catalytic activity">
    <reaction evidence="18">
        <text>N(6),N(6)-dimethyl-L-lysyl(36)-[histone H3] + 2 2-oxoglutarate + 2 O2 = L-lysyl(36)-[histone H3] + 2 formaldehyde + 2 succinate + 2 CO2</text>
        <dbReference type="Rhea" id="RHEA:42032"/>
        <dbReference type="Rhea" id="RHEA-COMP:9785"/>
        <dbReference type="Rhea" id="RHEA-COMP:9787"/>
        <dbReference type="ChEBI" id="CHEBI:15379"/>
        <dbReference type="ChEBI" id="CHEBI:16526"/>
        <dbReference type="ChEBI" id="CHEBI:16810"/>
        <dbReference type="ChEBI" id="CHEBI:16842"/>
        <dbReference type="ChEBI" id="CHEBI:29969"/>
        <dbReference type="ChEBI" id="CHEBI:30031"/>
        <dbReference type="ChEBI" id="CHEBI:61976"/>
        <dbReference type="EC" id="1.14.11.27"/>
    </reaction>
</comment>
<dbReference type="InterPro" id="IPR019787">
    <property type="entry name" value="Znf_PHD-finger"/>
</dbReference>
<keyword evidence="16" id="KW-0539">Nucleus</keyword>
<keyword evidence="10" id="KW-0156">Chromatin regulator</keyword>
<dbReference type="SMART" id="SM00249">
    <property type="entry name" value="PHD"/>
    <property type="match status" value="1"/>
</dbReference>
<dbReference type="OMA" id="KLCWYVG"/>
<evidence type="ECO:0000256" key="7">
    <source>
        <dbReference type="ARBA" id="ARBA00022723"/>
    </source>
</evidence>
<evidence type="ECO:0000256" key="1">
    <source>
        <dbReference type="ARBA" id="ARBA00001954"/>
    </source>
</evidence>
<dbReference type="InterPro" id="IPR003347">
    <property type="entry name" value="JmjC_dom"/>
</dbReference>
<keyword evidence="11" id="KW-0223">Dioxygenase</keyword>
<keyword evidence="9" id="KW-0862">Zinc</keyword>
<accession>A0A1M2W382</accession>
<dbReference type="EMBL" id="MNAD01000321">
    <property type="protein sequence ID" value="OJT14222.1"/>
    <property type="molecule type" value="Genomic_DNA"/>
</dbReference>